<gene>
    <name evidence="2" type="ORF">HMPREF1860_01707</name>
</gene>
<protein>
    <submittedName>
        <fullName evidence="2">Uncharacterized protein</fullName>
    </submittedName>
</protein>
<reference evidence="2 3" key="1">
    <citation type="submission" date="2016-01" db="EMBL/GenBank/DDBJ databases">
        <authorList>
            <person name="Oliw E.H."/>
        </authorList>
    </citation>
    <scope>NUCLEOTIDE SEQUENCE [LARGE SCALE GENOMIC DNA]</scope>
    <source>
        <strain evidence="2 3">DNF00307</strain>
    </source>
</reference>
<evidence type="ECO:0000313" key="3">
    <source>
        <dbReference type="Proteomes" id="UP000070531"/>
    </source>
</evidence>
<dbReference type="PATRIC" id="fig|419005.5.peg.1704"/>
<keyword evidence="1" id="KW-0812">Transmembrane</keyword>
<dbReference type="AlphaFoldDB" id="A0A134B6V8"/>
<organism evidence="2">
    <name type="scientific">Prevotella amnii</name>
    <dbReference type="NCBI Taxonomy" id="419005"/>
    <lineage>
        <taxon>Bacteria</taxon>
        <taxon>Pseudomonadati</taxon>
        <taxon>Bacteroidota</taxon>
        <taxon>Bacteroidia</taxon>
        <taxon>Bacteroidales</taxon>
        <taxon>Prevotellaceae</taxon>
        <taxon>Prevotella</taxon>
    </lineage>
</organism>
<evidence type="ECO:0000313" key="2">
    <source>
        <dbReference type="EMBL" id="KXB75671.1"/>
    </source>
</evidence>
<dbReference type="EMBL" id="LSDL01000114">
    <property type="protein sequence ID" value="KXB75671.1"/>
    <property type="molecule type" value="Genomic_DNA"/>
</dbReference>
<comment type="caution">
    <text evidence="2">The sequence shown here is derived from an EMBL/GenBank/DDBJ whole genome shotgun (WGS) entry which is preliminary data.</text>
</comment>
<dbReference type="Proteomes" id="UP000070531">
    <property type="component" value="Unassembled WGS sequence"/>
</dbReference>
<keyword evidence="1" id="KW-1133">Transmembrane helix</keyword>
<name>A0A134B6V8_9BACT</name>
<feature type="transmembrane region" description="Helical" evidence="1">
    <location>
        <begin position="15"/>
        <end position="40"/>
    </location>
</feature>
<keyword evidence="1" id="KW-0472">Membrane</keyword>
<sequence>MHEIKLIIFPFNKNIIIGIINMSIIPIMIFEYLYGIVIYLQV</sequence>
<evidence type="ECO:0000256" key="1">
    <source>
        <dbReference type="SAM" id="Phobius"/>
    </source>
</evidence>
<proteinExistence type="predicted"/>
<accession>A0A134B6V8</accession>